<keyword evidence="5" id="KW-1185">Reference proteome</keyword>
<reference evidence="4 5" key="1">
    <citation type="submission" date="2015-08" db="EMBL/GenBank/DDBJ databases">
        <title>Ancestral chromatin configuration constrains chromatin evolution on differentiating sex chromosomes in Drosophila.</title>
        <authorList>
            <person name="Zhou Q."/>
            <person name="Bachtrog D."/>
        </authorList>
    </citation>
    <scope>NUCLEOTIDE SEQUENCE [LARGE SCALE GENOMIC DNA]</scope>
    <source>
        <tissue evidence="4">Whole larvae</tissue>
    </source>
</reference>
<dbReference type="Gene3D" id="2.130.10.10">
    <property type="entry name" value="YVTN repeat-like/Quinoprotein amine dehydrogenase"/>
    <property type="match status" value="1"/>
</dbReference>
<dbReference type="InterPro" id="IPR001680">
    <property type="entry name" value="WD40_rpt"/>
</dbReference>
<dbReference type="PANTHER" id="PTHR44090:SF1">
    <property type="entry name" value="SUPERKILLER COMPLEX PROTEIN 8"/>
    <property type="match status" value="1"/>
</dbReference>
<protein>
    <submittedName>
        <fullName evidence="4">CG3909</fullName>
    </submittedName>
</protein>
<organism evidence="4 5">
    <name type="scientific">Drosophila busckii</name>
    <name type="common">Fruit fly</name>
    <dbReference type="NCBI Taxonomy" id="30019"/>
    <lineage>
        <taxon>Eukaryota</taxon>
        <taxon>Metazoa</taxon>
        <taxon>Ecdysozoa</taxon>
        <taxon>Arthropoda</taxon>
        <taxon>Hexapoda</taxon>
        <taxon>Insecta</taxon>
        <taxon>Pterygota</taxon>
        <taxon>Neoptera</taxon>
        <taxon>Endopterygota</taxon>
        <taxon>Diptera</taxon>
        <taxon>Brachycera</taxon>
        <taxon>Muscomorpha</taxon>
        <taxon>Ephydroidea</taxon>
        <taxon>Drosophilidae</taxon>
        <taxon>Drosophila</taxon>
    </lineage>
</organism>
<dbReference type="Pfam" id="PF00400">
    <property type="entry name" value="WD40"/>
    <property type="match status" value="1"/>
</dbReference>
<dbReference type="InterPro" id="IPR051510">
    <property type="entry name" value="SKI8"/>
</dbReference>
<dbReference type="STRING" id="30019.A0A0M5J3C5"/>
<evidence type="ECO:0000256" key="1">
    <source>
        <dbReference type="ARBA" id="ARBA00022574"/>
    </source>
</evidence>
<dbReference type="SUPFAM" id="SSF50978">
    <property type="entry name" value="WD40 repeat-like"/>
    <property type="match status" value="1"/>
</dbReference>
<name>A0A0M5J3C5_DROBS</name>
<evidence type="ECO:0000256" key="2">
    <source>
        <dbReference type="ARBA" id="ARBA00022737"/>
    </source>
</evidence>
<dbReference type="PROSITE" id="PS50294">
    <property type="entry name" value="WD_REPEATS_REGION"/>
    <property type="match status" value="1"/>
</dbReference>
<keyword evidence="2" id="KW-0677">Repeat</keyword>
<dbReference type="PROSITE" id="PS50082">
    <property type="entry name" value="WD_REPEATS_2"/>
    <property type="match status" value="1"/>
</dbReference>
<keyword evidence="1 3" id="KW-0853">WD repeat</keyword>
<dbReference type="OrthoDB" id="273067at2759"/>
<dbReference type="GO" id="GO:0016593">
    <property type="term" value="C:Cdc73/Paf1 complex"/>
    <property type="evidence" value="ECO:0007669"/>
    <property type="project" value="TreeGrafter"/>
</dbReference>
<dbReference type="EMBL" id="CP012525">
    <property type="protein sequence ID" value="ALC42961.1"/>
    <property type="molecule type" value="Genomic_DNA"/>
</dbReference>
<dbReference type="OMA" id="NLWDVAF"/>
<dbReference type="SMART" id="SM00320">
    <property type="entry name" value="WD40"/>
    <property type="match status" value="5"/>
</dbReference>
<proteinExistence type="predicted"/>
<evidence type="ECO:0000313" key="5">
    <source>
        <dbReference type="Proteomes" id="UP000494163"/>
    </source>
</evidence>
<evidence type="ECO:0000313" key="4">
    <source>
        <dbReference type="EMBL" id="ALC42961.1"/>
    </source>
</evidence>
<dbReference type="InterPro" id="IPR036322">
    <property type="entry name" value="WD40_repeat_dom_sf"/>
</dbReference>
<dbReference type="PANTHER" id="PTHR44090">
    <property type="entry name" value="WD REPEAT-CONTAINING PROTEIN 61"/>
    <property type="match status" value="1"/>
</dbReference>
<sequence>MNRVWCCTWGLIKREQQQLEHGSEDDECLPAKSKPKEFVITGGSDSELKIVHISPNEENVFPYEYRHELPGLGIHNVALSPDSSCIAAVGLDGNLSLIDIAAGVRLPNVTHSQVSNYWSTAFGGSNDCVYAATGNGIIHKFDAEIGKLQHAFDTMHSENILGLAVSRDLTLVASTDFAGHFTLFDGNTGQIVRRRNYKQPMRRVVIDACRRLAIAACDDKSVKLIDLPSGWLRDNLFGHDAHVMSVDAAPDGQRFVSGASDGSIKVWDLRTTKSSLAFLCGSNANLWDVAFNRLNNKISFVGDGKGLNIYYCQGSREMMLV</sequence>
<dbReference type="InterPro" id="IPR015943">
    <property type="entry name" value="WD40/YVTN_repeat-like_dom_sf"/>
</dbReference>
<gene>
    <name evidence="4" type="ORF">Dbus_chr3Lg127</name>
</gene>
<accession>A0A0M5J3C5</accession>
<dbReference type="AlphaFoldDB" id="A0A0M5J3C5"/>
<evidence type="ECO:0000256" key="3">
    <source>
        <dbReference type="PROSITE-ProRule" id="PRU00221"/>
    </source>
</evidence>
<feature type="repeat" description="WD" evidence="3">
    <location>
        <begin position="236"/>
        <end position="277"/>
    </location>
</feature>
<dbReference type="Proteomes" id="UP000494163">
    <property type="component" value="Chromosome 3L"/>
</dbReference>